<evidence type="ECO:0000256" key="1">
    <source>
        <dbReference type="ARBA" id="ARBA00023122"/>
    </source>
</evidence>
<accession>A0ABP5QXG3</accession>
<dbReference type="InterPro" id="IPR046342">
    <property type="entry name" value="CBS_dom_sf"/>
</dbReference>
<dbReference type="EMBL" id="BAAATR010000010">
    <property type="protein sequence ID" value="GAA2244295.1"/>
    <property type="molecule type" value="Genomic_DNA"/>
</dbReference>
<dbReference type="Pfam" id="PF04972">
    <property type="entry name" value="BON"/>
    <property type="match status" value="1"/>
</dbReference>
<dbReference type="CDD" id="cd04586">
    <property type="entry name" value="CBS_pair_BON_assoc"/>
    <property type="match status" value="1"/>
</dbReference>
<protein>
    <submittedName>
        <fullName evidence="5">CBS domain-containing protein</fullName>
    </submittedName>
</protein>
<organism evidence="5 6">
    <name type="scientific">Kitasatospora cystarginea</name>
    <dbReference type="NCBI Taxonomy" id="58350"/>
    <lineage>
        <taxon>Bacteria</taxon>
        <taxon>Bacillati</taxon>
        <taxon>Actinomycetota</taxon>
        <taxon>Actinomycetes</taxon>
        <taxon>Kitasatosporales</taxon>
        <taxon>Streptomycetaceae</taxon>
        <taxon>Kitasatospora</taxon>
    </lineage>
</organism>
<dbReference type="PANTHER" id="PTHR43080">
    <property type="entry name" value="CBS DOMAIN-CONTAINING PROTEIN CBSX3, MITOCHONDRIAL"/>
    <property type="match status" value="1"/>
</dbReference>
<dbReference type="Gene3D" id="3.30.1340.30">
    <property type="match status" value="1"/>
</dbReference>
<dbReference type="Pfam" id="PF00571">
    <property type="entry name" value="CBS"/>
    <property type="match status" value="2"/>
</dbReference>
<sequence>MQHRSVVDVMTREVVRVAPETGFRGVLALLTEFGITAVPVVDGDDRPIGIVSEADLMRVQAAQDDPSGLVAEPAAGGREAATARELMTSPAICTSPSTSVVAAARLMNRHQVKRLPVVDENGRLVGMVSRSDLLRVFLRDDHAIRNEIVEDVLAQVAGVSPAQVGVEVDQGRVTLSGTIAAPHLVPIVLRLCRSVDGVVSVTDRLECSTG</sequence>
<dbReference type="PROSITE" id="PS50914">
    <property type="entry name" value="BON"/>
    <property type="match status" value="1"/>
</dbReference>
<reference evidence="6" key="1">
    <citation type="journal article" date="2019" name="Int. J. Syst. Evol. Microbiol.">
        <title>The Global Catalogue of Microorganisms (GCM) 10K type strain sequencing project: providing services to taxonomists for standard genome sequencing and annotation.</title>
        <authorList>
            <consortium name="The Broad Institute Genomics Platform"/>
            <consortium name="The Broad Institute Genome Sequencing Center for Infectious Disease"/>
            <person name="Wu L."/>
            <person name="Ma J."/>
        </authorList>
    </citation>
    <scope>NUCLEOTIDE SEQUENCE [LARGE SCALE GENOMIC DNA]</scope>
    <source>
        <strain evidence="6">JCM 7356</strain>
    </source>
</reference>
<evidence type="ECO:0000313" key="5">
    <source>
        <dbReference type="EMBL" id="GAA2244295.1"/>
    </source>
</evidence>
<dbReference type="InterPro" id="IPR014004">
    <property type="entry name" value="Transpt-assoc_nodulatn_dom_bac"/>
</dbReference>
<dbReference type="PIRSF" id="PIRSF036990">
    <property type="entry name" value="UCP036990_CBS_BON"/>
    <property type="match status" value="1"/>
</dbReference>
<dbReference type="PROSITE" id="PS51371">
    <property type="entry name" value="CBS"/>
    <property type="match status" value="2"/>
</dbReference>
<dbReference type="SMART" id="SM00116">
    <property type="entry name" value="CBS"/>
    <property type="match status" value="2"/>
</dbReference>
<dbReference type="InterPro" id="IPR051257">
    <property type="entry name" value="Diverse_CBS-Domain"/>
</dbReference>
<keyword evidence="1 2" id="KW-0129">CBS domain</keyword>
<dbReference type="Proteomes" id="UP001500305">
    <property type="component" value="Unassembled WGS sequence"/>
</dbReference>
<dbReference type="InterPro" id="IPR017080">
    <property type="entry name" value="UCP036990_CBS_BON"/>
</dbReference>
<dbReference type="InterPro" id="IPR007055">
    <property type="entry name" value="BON_dom"/>
</dbReference>
<gene>
    <name evidence="5" type="ORF">GCM10010430_27600</name>
</gene>
<feature type="domain" description="CBS" evidence="4">
    <location>
        <begin position="87"/>
        <end position="144"/>
    </location>
</feature>
<evidence type="ECO:0000259" key="4">
    <source>
        <dbReference type="PROSITE" id="PS51371"/>
    </source>
</evidence>
<dbReference type="RefSeq" id="WP_344636628.1">
    <property type="nucleotide sequence ID" value="NZ_BAAATR010000010.1"/>
</dbReference>
<dbReference type="Gene3D" id="3.10.580.10">
    <property type="entry name" value="CBS-domain"/>
    <property type="match status" value="1"/>
</dbReference>
<dbReference type="InterPro" id="IPR000644">
    <property type="entry name" value="CBS_dom"/>
</dbReference>
<feature type="domain" description="CBS" evidence="4">
    <location>
        <begin position="10"/>
        <end position="67"/>
    </location>
</feature>
<proteinExistence type="predicted"/>
<dbReference type="PANTHER" id="PTHR43080:SF29">
    <property type="entry name" value="OS02G0818000 PROTEIN"/>
    <property type="match status" value="1"/>
</dbReference>
<evidence type="ECO:0000259" key="3">
    <source>
        <dbReference type="PROSITE" id="PS50914"/>
    </source>
</evidence>
<name>A0ABP5QXG3_9ACTN</name>
<dbReference type="SUPFAM" id="SSF54631">
    <property type="entry name" value="CBS-domain pair"/>
    <property type="match status" value="1"/>
</dbReference>
<evidence type="ECO:0000313" key="6">
    <source>
        <dbReference type="Proteomes" id="UP001500305"/>
    </source>
</evidence>
<comment type="caution">
    <text evidence="5">The sequence shown here is derived from an EMBL/GenBank/DDBJ whole genome shotgun (WGS) entry which is preliminary data.</text>
</comment>
<evidence type="ECO:0000256" key="2">
    <source>
        <dbReference type="PROSITE-ProRule" id="PRU00703"/>
    </source>
</evidence>
<feature type="domain" description="BON" evidence="3">
    <location>
        <begin position="141"/>
        <end position="209"/>
    </location>
</feature>
<keyword evidence="6" id="KW-1185">Reference proteome</keyword>
<dbReference type="SMART" id="SM00749">
    <property type="entry name" value="BON"/>
    <property type="match status" value="1"/>
</dbReference>